<accession>A0ABV4DSR3</accession>
<feature type="transmembrane region" description="Helical" evidence="1">
    <location>
        <begin position="142"/>
        <end position="161"/>
    </location>
</feature>
<feature type="chain" id="PRO_5045100461" evidence="2">
    <location>
        <begin position="25"/>
        <end position="399"/>
    </location>
</feature>
<dbReference type="RefSeq" id="WP_294181303.1">
    <property type="nucleotide sequence ID" value="NZ_JBGFFE010000001.1"/>
</dbReference>
<reference evidence="3 4" key="1">
    <citation type="submission" date="2024-08" db="EMBL/GenBank/DDBJ databases">
        <title>Clostridium lapicellarii sp. nov., and Clostridium renhuaiense sp. nov., two species isolated from the mud in a fermentation cellar used for producing sauce-flavour Chinese liquors.</title>
        <authorList>
            <person name="Yang F."/>
            <person name="Wang H."/>
            <person name="Chen L.Q."/>
            <person name="Zhou N."/>
            <person name="Lu J.J."/>
            <person name="Pu X.X."/>
            <person name="Wan B."/>
            <person name="Wang L."/>
            <person name="Liu S.J."/>
        </authorList>
    </citation>
    <scope>NUCLEOTIDE SEQUENCE [LARGE SCALE GENOMIC DNA]</scope>
    <source>
        <strain evidence="3 4">MT-113</strain>
    </source>
</reference>
<proteinExistence type="predicted"/>
<keyword evidence="1" id="KW-0472">Membrane</keyword>
<evidence type="ECO:0000313" key="3">
    <source>
        <dbReference type="EMBL" id="MEY8762285.1"/>
    </source>
</evidence>
<feature type="transmembrane region" description="Helical" evidence="1">
    <location>
        <begin position="207"/>
        <end position="232"/>
    </location>
</feature>
<evidence type="ECO:0000313" key="4">
    <source>
        <dbReference type="Proteomes" id="UP001565220"/>
    </source>
</evidence>
<comment type="caution">
    <text evidence="3">The sequence shown here is derived from an EMBL/GenBank/DDBJ whole genome shotgun (WGS) entry which is preliminary data.</text>
</comment>
<keyword evidence="2" id="KW-0732">Signal</keyword>
<dbReference type="EMBL" id="JBGFFE010000001">
    <property type="protein sequence ID" value="MEY8762285.1"/>
    <property type="molecule type" value="Genomic_DNA"/>
</dbReference>
<dbReference type="Pfam" id="PF09546">
    <property type="entry name" value="Spore_III_AE"/>
    <property type="match status" value="1"/>
</dbReference>
<evidence type="ECO:0000256" key="1">
    <source>
        <dbReference type="SAM" id="Phobius"/>
    </source>
</evidence>
<feature type="signal peptide" evidence="2">
    <location>
        <begin position="1"/>
        <end position="24"/>
    </location>
</feature>
<feature type="transmembrane region" description="Helical" evidence="1">
    <location>
        <begin position="176"/>
        <end position="195"/>
    </location>
</feature>
<keyword evidence="1" id="KW-0812">Transmembrane</keyword>
<sequence length="399" mass="43613">MKNVIVSLLLILSFSLIIDFNVQAFDTNKIDVNTQNSTQLENTSENKAQEQQIENFYNYISNMKTKNEVLKDLDAKDYVKNFIKSGDGKISFKKIMNLLVSYGFREVIACIKLLVLLIVIALICALLTNLQRAFSSEGLSNIAYFACYSLIIIIMAKSFYIGVDVARSAIKEMSDFMTALIPVLVTLIASAGGFVEASIMDPVIIGAITISTNLFTNIIIPVISMSFVLQFVNNLSSEYKIDKLTKLLNQCALWAQGIIMTAFVGIMTVRGITSKSIDEVTAKTAKFAVDNFVPVVGKSLSDAVATVAGYSFLLKNALSSLGLLIIIMILIFPIIKLIIMIVLYKLTAALIEPISDGRLVNCINSAGDSLVLIMACLICVSVMFFIMIAMLASAGKVMV</sequence>
<name>A0ABV4DSR3_9CLOT</name>
<dbReference type="NCBIfam" id="TIGR02829">
    <property type="entry name" value="spore_III_AE"/>
    <property type="match status" value="1"/>
</dbReference>
<feature type="transmembrane region" description="Helical" evidence="1">
    <location>
        <begin position="252"/>
        <end position="273"/>
    </location>
</feature>
<feature type="transmembrane region" description="Helical" evidence="1">
    <location>
        <begin position="370"/>
        <end position="392"/>
    </location>
</feature>
<dbReference type="Proteomes" id="UP001565220">
    <property type="component" value="Unassembled WGS sequence"/>
</dbReference>
<organism evidence="3 4">
    <name type="scientific">Clostridium lapidicellarium</name>
    <dbReference type="NCBI Taxonomy" id="3240931"/>
    <lineage>
        <taxon>Bacteria</taxon>
        <taxon>Bacillati</taxon>
        <taxon>Bacillota</taxon>
        <taxon>Clostridia</taxon>
        <taxon>Eubacteriales</taxon>
        <taxon>Clostridiaceae</taxon>
        <taxon>Clostridium</taxon>
    </lineage>
</organism>
<gene>
    <name evidence="3" type="primary">spoIIIAE</name>
    <name evidence="3" type="ORF">AB8S09_01300</name>
</gene>
<evidence type="ECO:0000256" key="2">
    <source>
        <dbReference type="SAM" id="SignalP"/>
    </source>
</evidence>
<keyword evidence="4" id="KW-1185">Reference proteome</keyword>
<feature type="transmembrane region" description="Helical" evidence="1">
    <location>
        <begin position="321"/>
        <end position="344"/>
    </location>
</feature>
<feature type="transmembrane region" description="Helical" evidence="1">
    <location>
        <begin position="111"/>
        <end position="130"/>
    </location>
</feature>
<protein>
    <submittedName>
        <fullName evidence="3">Stage III sporulation protein AE</fullName>
    </submittedName>
</protein>
<keyword evidence="1" id="KW-1133">Transmembrane helix</keyword>
<dbReference type="InterPro" id="IPR014194">
    <property type="entry name" value="Spore_III_AE"/>
</dbReference>